<organism evidence="2 3">
    <name type="scientific">Crenichthys baileyi</name>
    <name type="common">White River springfish</name>
    <dbReference type="NCBI Taxonomy" id="28760"/>
    <lineage>
        <taxon>Eukaryota</taxon>
        <taxon>Metazoa</taxon>
        <taxon>Chordata</taxon>
        <taxon>Craniata</taxon>
        <taxon>Vertebrata</taxon>
        <taxon>Euteleostomi</taxon>
        <taxon>Actinopterygii</taxon>
        <taxon>Neopterygii</taxon>
        <taxon>Teleostei</taxon>
        <taxon>Neoteleostei</taxon>
        <taxon>Acanthomorphata</taxon>
        <taxon>Ovalentaria</taxon>
        <taxon>Atherinomorphae</taxon>
        <taxon>Cyprinodontiformes</taxon>
        <taxon>Goodeidae</taxon>
        <taxon>Crenichthys</taxon>
    </lineage>
</organism>
<comment type="caution">
    <text evidence="2">The sequence shown here is derived from an EMBL/GenBank/DDBJ whole genome shotgun (WGS) entry which is preliminary data.</text>
</comment>
<feature type="region of interest" description="Disordered" evidence="1">
    <location>
        <begin position="59"/>
        <end position="79"/>
    </location>
</feature>
<protein>
    <submittedName>
        <fullName evidence="2">Uncharacterized protein</fullName>
    </submittedName>
</protein>
<dbReference type="Proteomes" id="UP001311232">
    <property type="component" value="Unassembled WGS sequence"/>
</dbReference>
<dbReference type="AlphaFoldDB" id="A0AAV9RPH5"/>
<proteinExistence type="predicted"/>
<feature type="region of interest" description="Disordered" evidence="1">
    <location>
        <begin position="131"/>
        <end position="168"/>
    </location>
</feature>
<sequence length="202" mass="21660">MERPPGFALPRLGQSQAAWSAFVPLSADRIGKLLRDEWVSARDRTFAACCPPTHDPSLRCPSPSLPAGPTPIPGAGRSVSRRWRVRGGGAISVGPRMCGRGCRWTLSPRCPRYVCVRFFGGGGPLRRGIEGAKGGPAGRLGRLHGRAPRRVPGTRPVQSSPPERPRLNCQAFTGPRLGTTALVYSSRATILQLLATSLPQHT</sequence>
<name>A0AAV9RPH5_9TELE</name>
<reference evidence="2 3" key="1">
    <citation type="submission" date="2021-06" db="EMBL/GenBank/DDBJ databases">
        <authorList>
            <person name="Palmer J.M."/>
        </authorList>
    </citation>
    <scope>NUCLEOTIDE SEQUENCE [LARGE SCALE GENOMIC DNA]</scope>
    <source>
        <strain evidence="2 3">MEX-2019</strain>
        <tissue evidence="2">Muscle</tissue>
    </source>
</reference>
<evidence type="ECO:0000256" key="1">
    <source>
        <dbReference type="SAM" id="MobiDB-lite"/>
    </source>
</evidence>
<evidence type="ECO:0000313" key="3">
    <source>
        <dbReference type="Proteomes" id="UP001311232"/>
    </source>
</evidence>
<keyword evidence="3" id="KW-1185">Reference proteome</keyword>
<dbReference type="EMBL" id="JAHHUM010001514">
    <property type="protein sequence ID" value="KAK5610949.1"/>
    <property type="molecule type" value="Genomic_DNA"/>
</dbReference>
<evidence type="ECO:0000313" key="2">
    <source>
        <dbReference type="EMBL" id="KAK5610949.1"/>
    </source>
</evidence>
<gene>
    <name evidence="2" type="ORF">CRENBAI_024000</name>
</gene>
<accession>A0AAV9RPH5</accession>
<feature type="compositionally biased region" description="Pro residues" evidence="1">
    <location>
        <begin position="63"/>
        <end position="72"/>
    </location>
</feature>